<dbReference type="RefSeq" id="WP_318349371.1">
    <property type="nucleotide sequence ID" value="NZ_AP018694.1"/>
</dbReference>
<keyword evidence="2" id="KW-0645">Protease</keyword>
<dbReference type="InterPro" id="IPR002725">
    <property type="entry name" value="YgjP-like_metallopeptidase"/>
</dbReference>
<keyword evidence="3" id="KW-1185">Reference proteome</keyword>
<dbReference type="CDD" id="cd07344">
    <property type="entry name" value="M48_yhfN_like"/>
    <property type="match status" value="1"/>
</dbReference>
<dbReference type="Gene3D" id="3.30.2010.10">
    <property type="entry name" value="Metalloproteases ('zincins'), catalytic domain"/>
    <property type="match status" value="1"/>
</dbReference>
<evidence type="ECO:0000313" key="2">
    <source>
        <dbReference type="EMBL" id="BBE16286.1"/>
    </source>
</evidence>
<proteinExistence type="predicted"/>
<dbReference type="InterPro" id="IPR053136">
    <property type="entry name" value="UTP_pyrophosphatase-like"/>
</dbReference>
<organism evidence="2 3">
    <name type="scientific">Aquipluma nitroreducens</name>
    <dbReference type="NCBI Taxonomy" id="2010828"/>
    <lineage>
        <taxon>Bacteria</taxon>
        <taxon>Pseudomonadati</taxon>
        <taxon>Bacteroidota</taxon>
        <taxon>Bacteroidia</taxon>
        <taxon>Marinilabiliales</taxon>
        <taxon>Prolixibacteraceae</taxon>
        <taxon>Aquipluma</taxon>
    </lineage>
</organism>
<gene>
    <name evidence="2" type="ORF">AQPE_0423</name>
</gene>
<dbReference type="PANTHER" id="PTHR30399:SF1">
    <property type="entry name" value="UTP PYROPHOSPHATASE"/>
    <property type="match status" value="1"/>
</dbReference>
<dbReference type="GO" id="GO:0008237">
    <property type="term" value="F:metallopeptidase activity"/>
    <property type="evidence" value="ECO:0007669"/>
    <property type="project" value="UniProtKB-KW"/>
</dbReference>
<evidence type="ECO:0000313" key="3">
    <source>
        <dbReference type="Proteomes" id="UP001193389"/>
    </source>
</evidence>
<dbReference type="Pfam" id="PF01863">
    <property type="entry name" value="YgjP-like"/>
    <property type="match status" value="1"/>
</dbReference>
<dbReference type="AlphaFoldDB" id="A0A5K7S435"/>
<feature type="domain" description="YgjP-like metallopeptidase" evidence="1">
    <location>
        <begin position="17"/>
        <end position="220"/>
    </location>
</feature>
<sequence>MNLNGLDINVIRSSRKKSMHIVIERDGTVSVQVPENIEDERILSILKSKEYEIHKKLLYWKELNKEQIERQYVSGQSFMYLGKNYNLHLVEGQRRNLLFKDGKFLLSDKAISPREAFVKFYKKQAKLKIEERLLLYQNTVNKMPGKVEIRELPTRWASCTPAGNIYFNWKCVMAPMVVLDYLIIHELVHLEHPNHSRAFWDKVSTICPNYQQQETWLKRNGVRMTI</sequence>
<dbReference type="Proteomes" id="UP001193389">
    <property type="component" value="Chromosome"/>
</dbReference>
<dbReference type="KEGG" id="anf:AQPE_0423"/>
<dbReference type="PANTHER" id="PTHR30399">
    <property type="entry name" value="UNCHARACTERIZED PROTEIN YGJP"/>
    <property type="match status" value="1"/>
</dbReference>
<name>A0A5K7S435_9BACT</name>
<reference evidence="2" key="1">
    <citation type="journal article" date="2020" name="Int. J. Syst. Evol. Microbiol.">
        <title>Aquipluma nitroreducens gen. nov. sp. nov., a novel facultatively anaerobic bacterium isolated from a freshwater lake.</title>
        <authorList>
            <person name="Watanabe M."/>
            <person name="Kojima H."/>
            <person name="Fukui M."/>
        </authorList>
    </citation>
    <scope>NUCLEOTIDE SEQUENCE</scope>
    <source>
        <strain evidence="2">MeG22</strain>
    </source>
</reference>
<protein>
    <submittedName>
        <fullName evidence="2">Zinc metalloprotease</fullName>
    </submittedName>
</protein>
<accession>A0A5K7S435</accession>
<keyword evidence="2" id="KW-0482">Metalloprotease</keyword>
<evidence type="ECO:0000259" key="1">
    <source>
        <dbReference type="Pfam" id="PF01863"/>
    </source>
</evidence>
<keyword evidence="2" id="KW-0378">Hydrolase</keyword>
<dbReference type="EMBL" id="AP018694">
    <property type="protein sequence ID" value="BBE16286.1"/>
    <property type="molecule type" value="Genomic_DNA"/>
</dbReference>